<dbReference type="Pfam" id="PF08284">
    <property type="entry name" value="RVP_2"/>
    <property type="match status" value="1"/>
</dbReference>
<feature type="compositionally biased region" description="Basic and acidic residues" evidence="1">
    <location>
        <begin position="286"/>
        <end position="297"/>
    </location>
</feature>
<dbReference type="AlphaFoldDB" id="A0A2P4XV85"/>
<dbReference type="Proteomes" id="UP000237271">
    <property type="component" value="Unassembled WGS sequence"/>
</dbReference>
<feature type="compositionally biased region" description="Polar residues" evidence="1">
    <location>
        <begin position="220"/>
        <end position="230"/>
    </location>
</feature>
<dbReference type="EMBL" id="NCKW01007862">
    <property type="protein sequence ID" value="POM69470.1"/>
    <property type="molecule type" value="Genomic_DNA"/>
</dbReference>
<organism evidence="3 4">
    <name type="scientific">Phytophthora palmivora</name>
    <dbReference type="NCBI Taxonomy" id="4796"/>
    <lineage>
        <taxon>Eukaryota</taxon>
        <taxon>Sar</taxon>
        <taxon>Stramenopiles</taxon>
        <taxon>Oomycota</taxon>
        <taxon>Peronosporomycetes</taxon>
        <taxon>Peronosporales</taxon>
        <taxon>Peronosporaceae</taxon>
        <taxon>Phytophthora</taxon>
    </lineage>
</organism>
<accession>A0A2P4XV85</accession>
<dbReference type="InterPro" id="IPR043128">
    <property type="entry name" value="Rev_trsase/Diguanyl_cyclase"/>
</dbReference>
<dbReference type="Gene3D" id="3.30.70.270">
    <property type="match status" value="1"/>
</dbReference>
<protein>
    <submittedName>
        <fullName evidence="3">Gag protein</fullName>
    </submittedName>
</protein>
<feature type="domain" description="Reverse transcriptase" evidence="2">
    <location>
        <begin position="498"/>
        <end position="603"/>
    </location>
</feature>
<dbReference type="InterPro" id="IPR000477">
    <property type="entry name" value="RT_dom"/>
</dbReference>
<dbReference type="Gene3D" id="3.10.10.10">
    <property type="entry name" value="HIV Type 1 Reverse Transcriptase, subunit A, domain 1"/>
    <property type="match status" value="1"/>
</dbReference>
<feature type="region of interest" description="Disordered" evidence="1">
    <location>
        <begin position="276"/>
        <end position="303"/>
    </location>
</feature>
<dbReference type="InterPro" id="IPR043502">
    <property type="entry name" value="DNA/RNA_pol_sf"/>
</dbReference>
<dbReference type="CDD" id="cd01647">
    <property type="entry name" value="RT_LTR"/>
    <property type="match status" value="1"/>
</dbReference>
<dbReference type="InterPro" id="IPR053134">
    <property type="entry name" value="RNA-dir_DNA_polymerase"/>
</dbReference>
<dbReference type="InterPro" id="IPR021109">
    <property type="entry name" value="Peptidase_aspartic_dom_sf"/>
</dbReference>
<comment type="caution">
    <text evidence="3">The sequence shown here is derived from an EMBL/GenBank/DDBJ whole genome shotgun (WGS) entry which is preliminary data.</text>
</comment>
<sequence>MFQIGAGNALRSLAAATPAEQVERIEVFDTYVRGLIAHVQGLQAPVAELKPDQPKPLRLKVNPYEAKEGENLHFWVREVELAIDAALISTERLRVVIALFNLGGRAKTWAYTRKVTSPGCFTTWAQLLEPPSYRRPMSIAYEQRENDLHEYIQEMRVLAASLVGNPLPEHIKVTVFMDGLKVGPFRTQLFRVHANTMEEAVQIALQEEYSHRQARTPTSVWQGHNASSGAVQGAPAAGASTGSVPMELGTAVQSSIRCYGCGKLGYMQRAFPAGGQGSSLPNLGAREARGRSCDPRARGTGSLGALETRKSSGGLLVVHASVWGYGDPFRIMIDSGASTNFARRRTVAQNNDKFADTLRESEGKAQDSVRLANGTVVNVPEVRMDLAVKFEDFDSTESFLVLDMDKYDLIVGIPWLEKHEPWIDWRGKAIGASLMFPPLFGDWGAGFGRQGACAPEEVLGAAGSNEGVAMSLWPLPREQCDAIDAFFAYSAKSGMVRESLRSTPTFCTPIPRKDVLFNNKSGCTLYSVLDLVDGYYQILMRESDIRLTAASTPSGMLWEWLVMPQGLSNAPASFKRLVIQLFRPLRTFAQTYFDDIFVHSRAEDG</sequence>
<dbReference type="OrthoDB" id="183725at2759"/>
<evidence type="ECO:0000259" key="2">
    <source>
        <dbReference type="Pfam" id="PF00078"/>
    </source>
</evidence>
<gene>
    <name evidence="3" type="ORF">PHPALM_14242</name>
</gene>
<evidence type="ECO:0000313" key="4">
    <source>
        <dbReference type="Proteomes" id="UP000237271"/>
    </source>
</evidence>
<reference evidence="3 4" key="1">
    <citation type="journal article" date="2017" name="Genome Biol. Evol.">
        <title>Phytophthora megakarya and P. palmivora, closely related causal agents of cacao black pod rot, underwent increases in genome sizes and gene numbers by different mechanisms.</title>
        <authorList>
            <person name="Ali S.S."/>
            <person name="Shao J."/>
            <person name="Lary D.J."/>
            <person name="Kronmiller B."/>
            <person name="Shen D."/>
            <person name="Strem M.D."/>
            <person name="Amoako-Attah I."/>
            <person name="Akrofi A.Y."/>
            <person name="Begoude B.A."/>
            <person name="Ten Hoopen G.M."/>
            <person name="Coulibaly K."/>
            <person name="Kebe B.I."/>
            <person name="Melnick R.L."/>
            <person name="Guiltinan M.J."/>
            <person name="Tyler B.M."/>
            <person name="Meinhardt L.W."/>
            <person name="Bailey B.A."/>
        </authorList>
    </citation>
    <scope>NUCLEOTIDE SEQUENCE [LARGE SCALE GENOMIC DNA]</scope>
    <source>
        <strain evidence="4">sbr112.9</strain>
    </source>
</reference>
<evidence type="ECO:0000313" key="3">
    <source>
        <dbReference type="EMBL" id="POM69470.1"/>
    </source>
</evidence>
<dbReference type="PANTHER" id="PTHR24559">
    <property type="entry name" value="TRANSPOSON TY3-I GAG-POL POLYPROTEIN"/>
    <property type="match status" value="1"/>
</dbReference>
<evidence type="ECO:0000256" key="1">
    <source>
        <dbReference type="SAM" id="MobiDB-lite"/>
    </source>
</evidence>
<dbReference type="Gene3D" id="2.40.70.10">
    <property type="entry name" value="Acid Proteases"/>
    <property type="match status" value="1"/>
</dbReference>
<dbReference type="SUPFAM" id="SSF56672">
    <property type="entry name" value="DNA/RNA polymerases"/>
    <property type="match status" value="1"/>
</dbReference>
<feature type="region of interest" description="Disordered" evidence="1">
    <location>
        <begin position="220"/>
        <end position="239"/>
    </location>
</feature>
<dbReference type="Pfam" id="PF00078">
    <property type="entry name" value="RVT_1"/>
    <property type="match status" value="1"/>
</dbReference>
<dbReference type="PANTHER" id="PTHR24559:SF444">
    <property type="entry name" value="REVERSE TRANSCRIPTASE DOMAIN-CONTAINING PROTEIN"/>
    <property type="match status" value="1"/>
</dbReference>
<name>A0A2P4XV85_9STRA</name>
<keyword evidence="4" id="KW-1185">Reference proteome</keyword>
<dbReference type="CDD" id="cd00303">
    <property type="entry name" value="retropepsin_like"/>
    <property type="match status" value="1"/>
</dbReference>
<proteinExistence type="predicted"/>